<gene>
    <name evidence="1" type="ORF">AB447_200250</name>
</gene>
<organism evidence="1 2">
    <name type="scientific">Bacillus glycinifermentans</name>
    <dbReference type="NCBI Taxonomy" id="1664069"/>
    <lineage>
        <taxon>Bacteria</taxon>
        <taxon>Bacillati</taxon>
        <taxon>Bacillota</taxon>
        <taxon>Bacilli</taxon>
        <taxon>Bacillales</taxon>
        <taxon>Bacillaceae</taxon>
        <taxon>Bacillus</taxon>
    </lineage>
</organism>
<proteinExistence type="predicted"/>
<dbReference type="PATRIC" id="fig|1664069.3.peg.2371"/>
<dbReference type="EMBL" id="LECW02000001">
    <property type="protein sequence ID" value="KRT95583.1"/>
    <property type="molecule type" value="Genomic_DNA"/>
</dbReference>
<accession>A0A0J6ESB1</accession>
<sequence>MNKFVPKAFQMLGIVGFILAFLQMSIGWFIGFFFTGLFFMTLIKEDKRNKYTFFVGIICFLYSFYCLFTQVL</sequence>
<reference evidence="1 2" key="1">
    <citation type="journal article" date="2015" name="Int. J. Syst. Evol. Microbiol.">
        <title>Bacillus glycinifermentans sp. nov., isolated from fermented soybean paste.</title>
        <authorList>
            <person name="Kim S.J."/>
            <person name="Dunlap C.A."/>
            <person name="Kwon S.W."/>
            <person name="Rooney A.P."/>
        </authorList>
    </citation>
    <scope>NUCLEOTIDE SEQUENCE [LARGE SCALE GENOMIC DNA]</scope>
    <source>
        <strain evidence="1 2">GO-13</strain>
    </source>
</reference>
<protein>
    <submittedName>
        <fullName evidence="1">Uncharacterized protein</fullName>
    </submittedName>
</protein>
<accession>A0A0J6ENW6</accession>
<comment type="caution">
    <text evidence="1">The sequence shown here is derived from an EMBL/GenBank/DDBJ whole genome shotgun (WGS) entry which is preliminary data.</text>
</comment>
<evidence type="ECO:0000313" key="1">
    <source>
        <dbReference type="EMBL" id="KRT95583.1"/>
    </source>
</evidence>
<name>A0A0J6ENW6_9BACI</name>
<dbReference type="Proteomes" id="UP000036168">
    <property type="component" value="Unassembled WGS sequence"/>
</dbReference>
<evidence type="ECO:0000313" key="2">
    <source>
        <dbReference type="Proteomes" id="UP000036168"/>
    </source>
</evidence>
<dbReference type="AlphaFoldDB" id="A0A0J6ENW6"/>